<dbReference type="InterPro" id="IPR003591">
    <property type="entry name" value="Leu-rich_rpt_typical-subtyp"/>
</dbReference>
<dbReference type="VEuPathDB" id="TrichDB:TVAGG3_0671500"/>
<comment type="subcellular location">
    <subcellularLocation>
        <location evidence="1">Cytoplasm</location>
    </subcellularLocation>
</comment>
<evidence type="ECO:0000256" key="1">
    <source>
        <dbReference type="ARBA" id="ARBA00004496"/>
    </source>
</evidence>
<keyword evidence="3" id="KW-0433">Leucine-rich repeat</keyword>
<dbReference type="GO" id="GO:0005634">
    <property type="term" value="C:nucleus"/>
    <property type="evidence" value="ECO:0000318"/>
    <property type="project" value="GO_Central"/>
</dbReference>
<keyword evidence="2" id="KW-0963">Cytoplasm</keyword>
<feature type="compositionally biased region" description="Polar residues" evidence="5">
    <location>
        <begin position="35"/>
        <end position="52"/>
    </location>
</feature>
<dbReference type="GO" id="GO:0005737">
    <property type="term" value="C:cytoplasm"/>
    <property type="evidence" value="ECO:0007669"/>
    <property type="project" value="UniProtKB-SubCell"/>
</dbReference>
<dbReference type="Gene3D" id="3.80.10.10">
    <property type="entry name" value="Ribonuclease Inhibitor"/>
    <property type="match status" value="2"/>
</dbReference>
<evidence type="ECO:0000313" key="6">
    <source>
        <dbReference type="EMBL" id="EAX98973.1"/>
    </source>
</evidence>
<dbReference type="InterPro" id="IPR001611">
    <property type="entry name" value="Leu-rich_rpt"/>
</dbReference>
<dbReference type="EMBL" id="DS113655">
    <property type="protein sequence ID" value="EAX98973.1"/>
    <property type="molecule type" value="Genomic_DNA"/>
</dbReference>
<accession>A2F7X9</accession>
<dbReference type="InterPro" id="IPR032675">
    <property type="entry name" value="LRR_dom_sf"/>
</dbReference>
<dbReference type="SMR" id="A2F7X9"/>
<reference evidence="6" key="2">
    <citation type="journal article" date="2007" name="Science">
        <title>Draft genome sequence of the sexually transmitted pathogen Trichomonas vaginalis.</title>
        <authorList>
            <person name="Carlton J.M."/>
            <person name="Hirt R.P."/>
            <person name="Silva J.C."/>
            <person name="Delcher A.L."/>
            <person name="Schatz M."/>
            <person name="Zhao Q."/>
            <person name="Wortman J.R."/>
            <person name="Bidwell S.L."/>
            <person name="Alsmark U.C.M."/>
            <person name="Besteiro S."/>
            <person name="Sicheritz-Ponten T."/>
            <person name="Noel C.J."/>
            <person name="Dacks J.B."/>
            <person name="Foster P.G."/>
            <person name="Simillion C."/>
            <person name="Van de Peer Y."/>
            <person name="Miranda-Saavedra D."/>
            <person name="Barton G.J."/>
            <person name="Westrop G.D."/>
            <person name="Mueller S."/>
            <person name="Dessi D."/>
            <person name="Fiori P.L."/>
            <person name="Ren Q."/>
            <person name="Paulsen I."/>
            <person name="Zhang H."/>
            <person name="Bastida-Corcuera F.D."/>
            <person name="Simoes-Barbosa A."/>
            <person name="Brown M.T."/>
            <person name="Hayes R.D."/>
            <person name="Mukherjee M."/>
            <person name="Okumura C.Y."/>
            <person name="Schneider R."/>
            <person name="Smith A.J."/>
            <person name="Vanacova S."/>
            <person name="Villalvazo M."/>
            <person name="Haas B.J."/>
            <person name="Pertea M."/>
            <person name="Feldblyum T.V."/>
            <person name="Utterback T.R."/>
            <person name="Shu C.L."/>
            <person name="Osoegawa K."/>
            <person name="de Jong P.J."/>
            <person name="Hrdy I."/>
            <person name="Horvathova L."/>
            <person name="Zubacova Z."/>
            <person name="Dolezal P."/>
            <person name="Malik S.B."/>
            <person name="Logsdon J.M. Jr."/>
            <person name="Henze K."/>
            <person name="Gupta A."/>
            <person name="Wang C.C."/>
            <person name="Dunne R.L."/>
            <person name="Upcroft J.A."/>
            <person name="Upcroft P."/>
            <person name="White O."/>
            <person name="Salzberg S.L."/>
            <person name="Tang P."/>
            <person name="Chiu C.-H."/>
            <person name="Lee Y.-S."/>
            <person name="Embley T.M."/>
            <person name="Coombs G.H."/>
            <person name="Mottram J.C."/>
            <person name="Tachezy J."/>
            <person name="Fraser-Liggett C.M."/>
            <person name="Johnson P.J."/>
        </authorList>
    </citation>
    <scope>NUCLEOTIDE SEQUENCE [LARGE SCALE GENOMIC DNA]</scope>
    <source>
        <strain evidence="6">G3</strain>
    </source>
</reference>
<proteinExistence type="predicted"/>
<dbReference type="KEGG" id="tva:4756776"/>
<feature type="compositionally biased region" description="Basic and acidic residues" evidence="5">
    <location>
        <begin position="478"/>
        <end position="493"/>
    </location>
</feature>
<sequence>MSKILSRGFRQPFEFQRQGPLARPPGGHKPDFTLTGPTTQITKNPQQTTQPVTKTNKNKTVALDTLFLVDILGTSHFENVQEIDASSKHLNYIDLTALGMLSTLEKADFSDNALPLEPFAILPKLKELDLSCNSLRSFDYKSSETMSGDERAWPCLVSLNLSFNNCGRSITDLQLITHLTTLNLSHNNLTSLPSNLMHFTCLTNLDLTGNSLNSEPAFFSLATIQSLQTLILDKNGIFHIPKFQFGFESLAHISLRGNSIEMADDITSLADLELLEDVNICDNPLVLRPKQLPIARQAFNAANIDLRTDEPLPAVVRHTLNVATLRTIPLDPLTLPSFTKQHINSLNRQSAAIKSADKLLEKTDETKSVDSMSTPLQQTQSTSLKSTTSVATTEDDIFMTAFGSMANEPPQFQPPPEPEPQEPEEEVAEEEQPIISIWNEVPVVNAERRKKLSGRTRGEFMTAFRRLEFVVSHPDLRLKPKKDEKEKTQEEQRSQTANSEQSLSEKIAAERETSILQPKPATATSKKPKEIAQKLAARTEYTKSEIQQMLKSMSDRLGIVERDLHATDESGQSAVDIAIDQKNFSELHKKYEVIRAELINTLNS</sequence>
<keyword evidence="4" id="KW-0677">Repeat</keyword>
<gene>
    <name evidence="6" type="ORF">TVAG_431820</name>
</gene>
<feature type="region of interest" description="Disordered" evidence="5">
    <location>
        <begin position="364"/>
        <end position="391"/>
    </location>
</feature>
<dbReference type="VEuPathDB" id="TrichDB:TVAG_431820"/>
<feature type="compositionally biased region" description="Low complexity" evidence="5">
    <location>
        <begin position="373"/>
        <end position="389"/>
    </location>
</feature>
<dbReference type="OrthoDB" id="1687175at2759"/>
<dbReference type="PANTHER" id="PTHR22710">
    <property type="entry name" value="X-RAY RADIATION RESISTANCE ASSOCIATED PROTEIN 1 XRRA1"/>
    <property type="match status" value="1"/>
</dbReference>
<evidence type="ECO:0000313" key="7">
    <source>
        <dbReference type="Proteomes" id="UP000001542"/>
    </source>
</evidence>
<reference evidence="6" key="1">
    <citation type="submission" date="2006-10" db="EMBL/GenBank/DDBJ databases">
        <authorList>
            <person name="Amadeo P."/>
            <person name="Zhao Q."/>
            <person name="Wortman J."/>
            <person name="Fraser-Liggett C."/>
            <person name="Carlton J."/>
        </authorList>
    </citation>
    <scope>NUCLEOTIDE SEQUENCE</scope>
    <source>
        <strain evidence="6">G3</strain>
    </source>
</reference>
<dbReference type="SMART" id="SM00369">
    <property type="entry name" value="LRR_TYP"/>
    <property type="match status" value="3"/>
</dbReference>
<evidence type="ECO:0000256" key="4">
    <source>
        <dbReference type="ARBA" id="ARBA00022737"/>
    </source>
</evidence>
<protein>
    <submittedName>
        <fullName evidence="6">Leucine Rich Repeat family protein</fullName>
    </submittedName>
</protein>
<feature type="region of interest" description="Disordered" evidence="5">
    <location>
        <begin position="405"/>
        <end position="434"/>
    </location>
</feature>
<dbReference type="InParanoid" id="A2F7X9"/>
<keyword evidence="7" id="KW-1185">Reference proteome</keyword>
<evidence type="ECO:0000256" key="2">
    <source>
        <dbReference type="ARBA" id="ARBA00022490"/>
    </source>
</evidence>
<dbReference type="Pfam" id="PF00560">
    <property type="entry name" value="LRR_1"/>
    <property type="match status" value="1"/>
</dbReference>
<organism evidence="6 7">
    <name type="scientific">Trichomonas vaginalis (strain ATCC PRA-98 / G3)</name>
    <dbReference type="NCBI Taxonomy" id="412133"/>
    <lineage>
        <taxon>Eukaryota</taxon>
        <taxon>Metamonada</taxon>
        <taxon>Parabasalia</taxon>
        <taxon>Trichomonadida</taxon>
        <taxon>Trichomonadidae</taxon>
        <taxon>Trichomonas</taxon>
    </lineage>
</organism>
<dbReference type="Proteomes" id="UP000001542">
    <property type="component" value="Unassembled WGS sequence"/>
</dbReference>
<evidence type="ECO:0000256" key="5">
    <source>
        <dbReference type="SAM" id="MobiDB-lite"/>
    </source>
</evidence>
<feature type="compositionally biased region" description="Acidic residues" evidence="5">
    <location>
        <begin position="419"/>
        <end position="432"/>
    </location>
</feature>
<feature type="region of interest" description="Disordered" evidence="5">
    <location>
        <begin position="478"/>
        <end position="530"/>
    </location>
</feature>
<evidence type="ECO:0000256" key="3">
    <source>
        <dbReference type="ARBA" id="ARBA00022614"/>
    </source>
</evidence>
<feature type="region of interest" description="Disordered" evidence="5">
    <location>
        <begin position="14"/>
        <end position="52"/>
    </location>
</feature>
<dbReference type="RefSeq" id="XP_001311903.1">
    <property type="nucleotide sequence ID" value="XM_001311902.1"/>
</dbReference>
<dbReference type="OMA" id="PNDGDEY"/>
<dbReference type="AlphaFoldDB" id="A2F7X9"/>
<dbReference type="STRING" id="5722.A2F7X9"/>
<name>A2F7X9_TRIV3</name>
<dbReference type="PANTHER" id="PTHR22710:SF2">
    <property type="entry name" value="X-RAY RADIATION RESISTANCE-ASSOCIATED PROTEIN 1"/>
    <property type="match status" value="1"/>
</dbReference>
<dbReference type="SUPFAM" id="SSF52058">
    <property type="entry name" value="L domain-like"/>
    <property type="match status" value="1"/>
</dbReference>
<dbReference type="eggNOG" id="KOG1259">
    <property type="taxonomic scope" value="Eukaryota"/>
</dbReference>
<dbReference type="PROSITE" id="PS51450">
    <property type="entry name" value="LRR"/>
    <property type="match status" value="2"/>
</dbReference>
<feature type="compositionally biased region" description="Polar residues" evidence="5">
    <location>
        <begin position="494"/>
        <end position="504"/>
    </location>
</feature>